<accession>A0A7C2JYK8</accession>
<name>A0A7C2JYK8_9PLAN</name>
<reference evidence="1" key="1">
    <citation type="journal article" date="2020" name="mSystems">
        <title>Genome- and Community-Level Interaction Insights into Carbon Utilization and Element Cycling Functions of Hydrothermarchaeota in Hydrothermal Sediment.</title>
        <authorList>
            <person name="Zhou Z."/>
            <person name="Liu Y."/>
            <person name="Xu W."/>
            <person name="Pan J."/>
            <person name="Luo Z.H."/>
            <person name="Li M."/>
        </authorList>
    </citation>
    <scope>NUCLEOTIDE SEQUENCE [LARGE SCALE GENOMIC DNA]</scope>
    <source>
        <strain evidence="1">SpSt-339</strain>
    </source>
</reference>
<evidence type="ECO:0000313" key="1">
    <source>
        <dbReference type="EMBL" id="HEN14780.1"/>
    </source>
</evidence>
<organism evidence="1">
    <name type="scientific">Schlesneria paludicola</name>
    <dbReference type="NCBI Taxonomy" id="360056"/>
    <lineage>
        <taxon>Bacteria</taxon>
        <taxon>Pseudomonadati</taxon>
        <taxon>Planctomycetota</taxon>
        <taxon>Planctomycetia</taxon>
        <taxon>Planctomycetales</taxon>
        <taxon>Planctomycetaceae</taxon>
        <taxon>Schlesneria</taxon>
    </lineage>
</organism>
<sequence>MRHWLSTGFIVCYLAALGWGIVSHALKFQTFSHPVMYYLVWDMFCGWQAYESRNHLIAEGESGAFYELSPAPWGTFAPFGDLPRTHYDSYGHTYRKVALTTLANTKHEPIRRVLVVEECWAKKYNLPDHLWSLKFDEPKDPFSYFWLRASFTPEGDPIEVHQDFIAFTTGATLVDNPRLVEDAKRGRPFFAVSPYHRTNGGRFEDPTAWAGGPNSFRAFAH</sequence>
<protein>
    <submittedName>
        <fullName evidence="1">Uncharacterized protein</fullName>
    </submittedName>
</protein>
<gene>
    <name evidence="1" type="ORF">ENQ76_04830</name>
</gene>
<dbReference type="EMBL" id="DSOK01000148">
    <property type="protein sequence ID" value="HEN14780.1"/>
    <property type="molecule type" value="Genomic_DNA"/>
</dbReference>
<comment type="caution">
    <text evidence="1">The sequence shown here is derived from an EMBL/GenBank/DDBJ whole genome shotgun (WGS) entry which is preliminary data.</text>
</comment>
<dbReference type="AlphaFoldDB" id="A0A7C2JYK8"/>
<proteinExistence type="predicted"/>